<evidence type="ECO:0000256" key="7">
    <source>
        <dbReference type="ARBA" id="ARBA00023136"/>
    </source>
</evidence>
<comment type="similarity">
    <text evidence="3">Belongs to the membrane-bound acyltransferase family.</text>
</comment>
<evidence type="ECO:0000256" key="8">
    <source>
        <dbReference type="ARBA" id="ARBA00023315"/>
    </source>
</evidence>
<dbReference type="GO" id="GO:0044233">
    <property type="term" value="C:mitochondria-associated endoplasmic reticulum membrane contact site"/>
    <property type="evidence" value="ECO:0007669"/>
    <property type="project" value="TreeGrafter"/>
</dbReference>
<keyword evidence="5 11" id="KW-0812">Transmembrane</keyword>
<dbReference type="Pfam" id="PF03062">
    <property type="entry name" value="MBOAT"/>
    <property type="match status" value="1"/>
</dbReference>
<dbReference type="AlphaFoldDB" id="A0A023F0G0"/>
<keyword evidence="6 11" id="KW-1133">Transmembrane helix</keyword>
<feature type="transmembrane region" description="Helical" evidence="11">
    <location>
        <begin position="150"/>
        <end position="168"/>
    </location>
</feature>
<keyword evidence="7 11" id="KW-0472">Membrane</keyword>
<evidence type="ECO:0000256" key="3">
    <source>
        <dbReference type="ARBA" id="ARBA00010323"/>
    </source>
</evidence>
<evidence type="ECO:0000256" key="5">
    <source>
        <dbReference type="ARBA" id="ARBA00022692"/>
    </source>
</evidence>
<evidence type="ECO:0000256" key="4">
    <source>
        <dbReference type="ARBA" id="ARBA00022679"/>
    </source>
</evidence>
<dbReference type="GO" id="GO:0071617">
    <property type="term" value="F:lysophospholipid acyltransferase activity"/>
    <property type="evidence" value="ECO:0007669"/>
    <property type="project" value="TreeGrafter"/>
</dbReference>
<feature type="transmembrane region" description="Helical" evidence="11">
    <location>
        <begin position="196"/>
        <end position="216"/>
    </location>
</feature>
<feature type="transmembrane region" description="Helical" evidence="11">
    <location>
        <begin position="354"/>
        <end position="374"/>
    </location>
</feature>
<evidence type="ECO:0000256" key="1">
    <source>
        <dbReference type="ARBA" id="ARBA00004141"/>
    </source>
</evidence>
<dbReference type="GO" id="GO:0006661">
    <property type="term" value="P:phosphatidylinositol biosynthetic process"/>
    <property type="evidence" value="ECO:0007669"/>
    <property type="project" value="TreeGrafter"/>
</dbReference>
<proteinExistence type="evidence at transcript level"/>
<dbReference type="PANTHER" id="PTHR13906">
    <property type="entry name" value="PORCUPINE"/>
    <property type="match status" value="1"/>
</dbReference>
<feature type="transmembrane region" description="Helical" evidence="11">
    <location>
        <begin position="395"/>
        <end position="415"/>
    </location>
</feature>
<feature type="transmembrane region" description="Helical" evidence="11">
    <location>
        <begin position="72"/>
        <end position="88"/>
    </location>
</feature>
<feature type="transmembrane region" description="Helical" evidence="11">
    <location>
        <begin position="34"/>
        <end position="52"/>
    </location>
</feature>
<evidence type="ECO:0000256" key="11">
    <source>
        <dbReference type="SAM" id="Phobius"/>
    </source>
</evidence>
<protein>
    <recommendedName>
        <fullName evidence="10">Lysophospholipid acyltransferase 7</fullName>
    </recommendedName>
</protein>
<feature type="transmembrane region" description="Helical" evidence="11">
    <location>
        <begin position="250"/>
        <end position="270"/>
    </location>
</feature>
<keyword evidence="12" id="KW-0675">Receptor</keyword>
<dbReference type="InterPro" id="IPR004299">
    <property type="entry name" value="MBOAT_fam"/>
</dbReference>
<dbReference type="GO" id="GO:0030258">
    <property type="term" value="P:lipid modification"/>
    <property type="evidence" value="ECO:0007669"/>
    <property type="project" value="TreeGrafter"/>
</dbReference>
<feature type="transmembrane region" description="Helical" evidence="11">
    <location>
        <begin position="427"/>
        <end position="450"/>
    </location>
</feature>
<organism evidence="12">
    <name type="scientific">Triatoma infestans</name>
    <name type="common">Assassin bug</name>
    <dbReference type="NCBI Taxonomy" id="30076"/>
    <lineage>
        <taxon>Eukaryota</taxon>
        <taxon>Metazoa</taxon>
        <taxon>Ecdysozoa</taxon>
        <taxon>Arthropoda</taxon>
        <taxon>Hexapoda</taxon>
        <taxon>Insecta</taxon>
        <taxon>Pterygota</taxon>
        <taxon>Neoptera</taxon>
        <taxon>Paraneoptera</taxon>
        <taxon>Hemiptera</taxon>
        <taxon>Heteroptera</taxon>
        <taxon>Panheteroptera</taxon>
        <taxon>Cimicomorpha</taxon>
        <taxon>Reduviidae</taxon>
        <taxon>Triatominae</taxon>
        <taxon>Triatoma</taxon>
    </lineage>
</organism>
<dbReference type="InterPro" id="IPR049941">
    <property type="entry name" value="LPLAT_7/PORCN-like"/>
</dbReference>
<evidence type="ECO:0000256" key="10">
    <source>
        <dbReference type="ARBA" id="ARBA00093678"/>
    </source>
</evidence>
<evidence type="ECO:0000256" key="6">
    <source>
        <dbReference type="ARBA" id="ARBA00022989"/>
    </source>
</evidence>
<reference evidence="12" key="1">
    <citation type="journal article" date="2014" name="PLoS Negl. Trop. Dis.">
        <title>An updated insight into the Sialotranscriptome of Triatoma infestans: developmental stage and geographic variations.</title>
        <authorList>
            <person name="Schwarz A."/>
            <person name="Medrano-Mercado N."/>
            <person name="Schaub G.A."/>
            <person name="Struchiner C.J."/>
            <person name="Bargues M.D."/>
            <person name="Levy M.Z."/>
            <person name="Ribeiro J.M."/>
        </authorList>
    </citation>
    <scope>NUCLEOTIDE SEQUENCE</scope>
    <source>
        <strain evidence="12">Chile</strain>
        <tissue evidence="12">Salivary glands</tissue>
    </source>
</reference>
<dbReference type="EMBL" id="GBBI01003765">
    <property type="protein sequence ID" value="JAC14947.1"/>
    <property type="molecule type" value="mRNA"/>
</dbReference>
<dbReference type="PANTHER" id="PTHR13906:SF16">
    <property type="entry name" value="LYSOPHOSPHOLIPID ACYLTRANSFERASE 7"/>
    <property type="match status" value="1"/>
</dbReference>
<comment type="subcellular location">
    <subcellularLocation>
        <location evidence="1">Membrane</location>
        <topology evidence="1">Multi-pass membrane protein</topology>
    </subcellularLocation>
</comment>
<comment type="pathway">
    <text evidence="9">Phospholipid metabolism.</text>
</comment>
<evidence type="ECO:0000256" key="9">
    <source>
        <dbReference type="ARBA" id="ARBA00025707"/>
    </source>
</evidence>
<evidence type="ECO:0000256" key="2">
    <source>
        <dbReference type="ARBA" id="ARBA00005074"/>
    </source>
</evidence>
<keyword evidence="4" id="KW-0808">Transferase</keyword>
<name>A0A023F0G0_TRIIF</name>
<feature type="transmembrane region" description="Helical" evidence="11">
    <location>
        <begin position="6"/>
        <end position="22"/>
    </location>
</feature>
<comment type="pathway">
    <text evidence="2">Lipid metabolism; phospholipid metabolism.</text>
</comment>
<evidence type="ECO:0000313" key="12">
    <source>
        <dbReference type="EMBL" id="JAC14947.1"/>
    </source>
</evidence>
<accession>A0A023F0G0</accession>
<sequence length="472" mass="55624">MDWDDIVYLSLLFFSIGFGPIFRQIGNKCMKRNVATFVGIVITLIASRTHFWHPLLLTLANIFIIKCLNKRIIHTVSFAFSFVYLIFFRNTVLFGIPYPPPHLNLIQMIMTLKLVGLAFEFHDTTKAIEAGKNDPEFETSKIPEPSQGDIFHYSFCYIGILTGPYYSYRMYLDMFNTPFVKYVNCWDHTLERVKMLPLYGVLFLIFTSYFSFDYALTDEFYMERSVWYRIWYVLPVFVQFRTRMYIGMRLSEAVLIMSGLGAYPAVTVPLPGKGPSREHVQIGIISKDEEKAKNTEYSFGAIHNIEPYGAEFDYTVRQAMRHWNMTVQYWLAAYVYKRFPYKAYRVGVTFMISAIWHGMYAGYYCCLCSVPFYLPIEDIYYKNLKDIKVSPVVSWIWFMVAYWWRMLLMGYWGIAFRLLTLSACFKYWSSVYFIPTFITLLMYAVSFIIFPNRKRIKSKENNTDDQISSKTD</sequence>
<keyword evidence="8" id="KW-0012">Acyltransferase</keyword>
<dbReference type="GO" id="GO:0016020">
    <property type="term" value="C:membrane"/>
    <property type="evidence" value="ECO:0007669"/>
    <property type="project" value="UniProtKB-SubCell"/>
</dbReference>